<comment type="caution">
    <text evidence="7">The sequence shown here is derived from an EMBL/GenBank/DDBJ whole genome shotgun (WGS) entry which is preliminary data.</text>
</comment>
<dbReference type="Pfam" id="PF03422">
    <property type="entry name" value="CBM_6"/>
    <property type="match status" value="1"/>
</dbReference>
<evidence type="ECO:0000256" key="4">
    <source>
        <dbReference type="SAM" id="Phobius"/>
    </source>
</evidence>
<dbReference type="PROSITE" id="PS51175">
    <property type="entry name" value="CBM6"/>
    <property type="match status" value="3"/>
</dbReference>
<dbReference type="Pfam" id="PF07554">
    <property type="entry name" value="FIVAR"/>
    <property type="match status" value="3"/>
</dbReference>
<dbReference type="Pfam" id="PF16990">
    <property type="entry name" value="CBM_35"/>
    <property type="match status" value="1"/>
</dbReference>
<dbReference type="InterPro" id="IPR011013">
    <property type="entry name" value="Gal_mutarotase_sf_dom"/>
</dbReference>
<dbReference type="InterPro" id="IPR006584">
    <property type="entry name" value="Cellulose-bd_IV"/>
</dbReference>
<dbReference type="Gene3D" id="2.60.40.1180">
    <property type="entry name" value="Golgi alpha-mannosidase II"/>
    <property type="match status" value="2"/>
</dbReference>
<dbReference type="InterPro" id="IPR044060">
    <property type="entry name" value="Bacterial_rp_domain"/>
</dbReference>
<dbReference type="RefSeq" id="WP_303886090.1">
    <property type="nucleotide sequence ID" value="NZ_JAGZCC010000009.1"/>
</dbReference>
<dbReference type="InterPro" id="IPR048395">
    <property type="entry name" value="Glyco_hydro_31_C"/>
</dbReference>
<reference evidence="7" key="1">
    <citation type="submission" date="2021-02" db="EMBL/GenBank/DDBJ databases">
        <title>Infant gut strain persistence is associated with maternal origin, phylogeny, and functional potential including surface adhesion and iron acquisition.</title>
        <authorList>
            <person name="Lou Y.C."/>
        </authorList>
    </citation>
    <scope>NUCLEOTIDE SEQUENCE</scope>
    <source>
        <strain evidence="7">L3_108_000G1_dasL3_108_000G1_metabat.metabat.11</strain>
    </source>
</reference>
<evidence type="ECO:0000313" key="7">
    <source>
        <dbReference type="EMBL" id="MBS5587654.1"/>
    </source>
</evidence>
<dbReference type="Proteomes" id="UP000751224">
    <property type="component" value="Unassembled WGS sequence"/>
</dbReference>
<dbReference type="InterPro" id="IPR008979">
    <property type="entry name" value="Galactose-bd-like_sf"/>
</dbReference>
<dbReference type="SUPFAM" id="SSF74650">
    <property type="entry name" value="Galactose mutarotase-like"/>
    <property type="match status" value="1"/>
</dbReference>
<dbReference type="CDD" id="cd04084">
    <property type="entry name" value="CBM6_xylanase-like"/>
    <property type="match status" value="1"/>
</dbReference>
<dbReference type="Gene3D" id="2.60.120.260">
    <property type="entry name" value="Galactose-binding domain-like"/>
    <property type="match status" value="3"/>
</dbReference>
<dbReference type="GO" id="GO:0004553">
    <property type="term" value="F:hydrolase activity, hydrolyzing O-glycosyl compounds"/>
    <property type="evidence" value="ECO:0007669"/>
    <property type="project" value="InterPro"/>
</dbReference>
<keyword evidence="4" id="KW-1133">Transmembrane helix</keyword>
<dbReference type="Gene3D" id="1.20.1270.70">
    <property type="entry name" value="Designed single chain three-helix bundle"/>
    <property type="match status" value="1"/>
</dbReference>
<feature type="chain" id="PRO_5039212342" evidence="5">
    <location>
        <begin position="26"/>
        <end position="1606"/>
    </location>
</feature>
<evidence type="ECO:0000256" key="5">
    <source>
        <dbReference type="SAM" id="SignalP"/>
    </source>
</evidence>
<proteinExistence type="inferred from homology"/>
<keyword evidence="4" id="KW-0812">Transmembrane</keyword>
<sequence>MKKLKKCLSLILAIAVCMSTFFASATSLEVMAASENEIGNYTDFNDSDDGNIIIFNVDNAQVRVELCTARTLRVQLSLNGSEGYRPEDPQYYMVQKNEWPLVNKTIEDKGDYISILTDQIEIRVQKNPFRIGMYDLNGNLISKDSDDQGMYWDDLGVRGVKKTEGSLNTGGIFGFGSGDHGRRSNLNRYNQDFSEFSMSHGRVVAPFFMSTVGYGIFLNTIEKDTTFYKHGGGFQTKNYLDYYFMYGPDFKTILNEYAEITGRMELYGKWAHGFMLSKYGNDNATQAEFLEWIHRLRDEDYPADCYVFDYGWRGDVADNGGNQTGAGQKWGKQMWNNDKAKFPDIDAMFKEADALGFRVGLHNNAGTPEASGGAELYKPENEARWVKSYMDSVITTGYGDWFWPDEFDVLKSNTAPTFSSKGAYEAWQEYTDQSRPMFITRGSYAGQHYATAWSGDINPTSQELTNQIGFSIDAGLIGYWASSHDLGGFMKRPSDELYTRWVSEFGAWNGIMRTHGHDGREPWDYNQTAQETLRENLKIRYALYPYTYSLAWQGYSQGVPIMRAMLLEDGSQYNPDAWDLNEQYYYGDYFLVAPAADTKDTVVSVWLPPKTTWYNYYTGERYEGGENGKTIRVAAELDEIPVFVKAGAIIPMGPEVDYADEKPLDPLTLDIYAKGESSFTLYEDDGQTREYITQNAYTTTTYDCVENGSEIDFKINERVNGNADVYTPVDRSYNLKFNHIESLGNVTINGSDISRVNSLDEYNAASEAYWLDSENNIVYVKTEDTGKEINVKLLEVVQKEPELGEEDESLPPQEINDGDVYELEDATLLPVSGDSLTVDTEWKGYTGTGFAKGFKAEGDALEFTVDVQQAGDYNLVLNVNNGKKNDPKYDNSPRQGTMYLNGQKLQDFEFEVTEKWGETVNGVKQGVWKKYTIENVSLSEGVNTFRFVAEGDRNPGNYNLDSLTFNKIDRSVDAFSQIEAENANSYEGFEITEDQVASGEKVLSTTTDGAWFGFNEVKGESKGGVKIRLKSSTGGKLTVYENGVGDKILATMDIPANDEWTTYEISSKDTDATVSPIYLEFTALENSDFKCDVDWFSFIPKLPEINPGDLFELEDGEGVTDSANNRLRVDTEWKGYSGSGYVAGWKDVGNYVEFTVDIKEAGTYNLVVNAGCGKKGSSIYDDTPRTGALYINDEKENDFEIQVTPTWGDSSKNGDWNEVTIANVELEAGKNTIKIRSEGDVNPGNFNLDYMRFDKVTTYQINATSNDETMGTVTITPEKDSYVQGDEVTLTAKPNERYEFVNWTLNGEVVSMDAEYKFTVSSDANYVANFKKVVVDSDKTALKIAIDLANAITDEDLANVVQAVVDEFIAARDEAKAIYNDTSATQAEVNVAFDRLASAMHMLDFEKGDKTALKAFIDKVSGLDSSKYSTDTWATFETKLNEANAVYNDENAMQPEVNSAYEELVTAFLNLRLIPDKSLLEDLINQAEGLNSANYTKASYAVVENALLTAKAVYENPNSTQEEVNSAKDVLEKAINSLETNTPVDNTASTPINNTANTPVSNDDTTTSVKTGDEALVETLVGITLLSVAGFAILRKKKKINSIKGN</sequence>
<name>A0A943EGB0_9FIRM</name>
<evidence type="ECO:0000313" key="8">
    <source>
        <dbReference type="Proteomes" id="UP000751224"/>
    </source>
</evidence>
<dbReference type="Pfam" id="PF17137">
    <property type="entry name" value="DUF5110"/>
    <property type="match status" value="1"/>
</dbReference>
<dbReference type="Pfam" id="PF13802">
    <property type="entry name" value="Gal_mutarotas_2"/>
    <property type="match status" value="1"/>
</dbReference>
<dbReference type="Gene3D" id="2.60.40.1760">
    <property type="entry name" value="glycosyl hydrolase (family 31)"/>
    <property type="match status" value="1"/>
</dbReference>
<dbReference type="SUPFAM" id="SSF49785">
    <property type="entry name" value="Galactose-binding domain-like"/>
    <property type="match status" value="3"/>
</dbReference>
<dbReference type="InterPro" id="IPR013780">
    <property type="entry name" value="Glyco_hydro_b"/>
</dbReference>
<dbReference type="PANTHER" id="PTHR43863:SF2">
    <property type="entry name" value="MALTASE-GLUCOAMYLASE"/>
    <property type="match status" value="1"/>
</dbReference>
<dbReference type="Pfam" id="PF18998">
    <property type="entry name" value="Flg_new_2"/>
    <property type="match status" value="1"/>
</dbReference>
<feature type="region of interest" description="Disordered" evidence="3">
    <location>
        <begin position="1540"/>
        <end position="1567"/>
    </location>
</feature>
<dbReference type="InterPro" id="IPR017853">
    <property type="entry name" value="GH"/>
</dbReference>
<feature type="domain" description="CBM6" evidence="6">
    <location>
        <begin position="819"/>
        <end position="966"/>
    </location>
</feature>
<dbReference type="InterPro" id="IPR033403">
    <property type="entry name" value="DUF5110"/>
</dbReference>
<feature type="domain" description="CBM6" evidence="6">
    <location>
        <begin position="1111"/>
        <end position="1254"/>
    </location>
</feature>
<dbReference type="SUPFAM" id="SSF51445">
    <property type="entry name" value="(Trans)glycosidases"/>
    <property type="match status" value="1"/>
</dbReference>
<evidence type="ECO:0000256" key="1">
    <source>
        <dbReference type="ARBA" id="ARBA00007806"/>
    </source>
</evidence>
<dbReference type="InterPro" id="IPR000322">
    <property type="entry name" value="Glyco_hydro_31_TIM"/>
</dbReference>
<feature type="domain" description="CBM6" evidence="6">
    <location>
        <begin position="976"/>
        <end position="1099"/>
    </location>
</feature>
<keyword evidence="4" id="KW-0472">Membrane</keyword>
<evidence type="ECO:0000256" key="3">
    <source>
        <dbReference type="SAM" id="MobiDB-lite"/>
    </source>
</evidence>
<dbReference type="Pfam" id="PF01055">
    <property type="entry name" value="Glyco_hydro_31_2nd"/>
    <property type="match status" value="2"/>
</dbReference>
<dbReference type="EMBL" id="JAGZCC010000009">
    <property type="protein sequence ID" value="MBS5587654.1"/>
    <property type="molecule type" value="Genomic_DNA"/>
</dbReference>
<gene>
    <name evidence="7" type="ORF">KHX14_02380</name>
</gene>
<accession>A0A943EGB0</accession>
<dbReference type="Pfam" id="PF21365">
    <property type="entry name" value="Glyco_hydro_31_3rd"/>
    <property type="match status" value="1"/>
</dbReference>
<dbReference type="InterPro" id="IPR005084">
    <property type="entry name" value="CBM6"/>
</dbReference>
<comment type="similarity">
    <text evidence="1">Belongs to the glycosyl hydrolase 31 family.</text>
</comment>
<dbReference type="NCBIfam" id="TIGR01167">
    <property type="entry name" value="LPXTG_anchor"/>
    <property type="match status" value="1"/>
</dbReference>
<dbReference type="SMART" id="SM00606">
    <property type="entry name" value="CBD_IV"/>
    <property type="match status" value="1"/>
</dbReference>
<dbReference type="Gene3D" id="1.20.1270.90">
    <property type="entry name" value="AF1782-like"/>
    <property type="match status" value="2"/>
</dbReference>
<dbReference type="InterPro" id="IPR025887">
    <property type="entry name" value="Glyco_hydro_31_N_dom"/>
</dbReference>
<keyword evidence="2 5" id="KW-0732">Signal</keyword>
<dbReference type="PANTHER" id="PTHR43863">
    <property type="entry name" value="HYDROLASE, PUTATIVE (AFU_ORTHOLOGUE AFUA_1G03140)-RELATED"/>
    <property type="match status" value="1"/>
</dbReference>
<feature type="signal peptide" evidence="5">
    <location>
        <begin position="1"/>
        <end position="25"/>
    </location>
</feature>
<dbReference type="Gene3D" id="3.20.20.80">
    <property type="entry name" value="Glycosidases"/>
    <property type="match status" value="2"/>
</dbReference>
<dbReference type="SUPFAM" id="SSF51011">
    <property type="entry name" value="Glycosyl hydrolase domain"/>
    <property type="match status" value="1"/>
</dbReference>
<protein>
    <submittedName>
        <fullName evidence="7">FIVAR domain-containing protein</fullName>
    </submittedName>
</protein>
<evidence type="ECO:0000256" key="2">
    <source>
        <dbReference type="ARBA" id="ARBA00022729"/>
    </source>
</evidence>
<dbReference type="GO" id="GO:0030246">
    <property type="term" value="F:carbohydrate binding"/>
    <property type="evidence" value="ECO:0007669"/>
    <property type="project" value="InterPro"/>
</dbReference>
<feature type="transmembrane region" description="Helical" evidence="4">
    <location>
        <begin position="1575"/>
        <end position="1594"/>
    </location>
</feature>
<dbReference type="InterPro" id="IPR051816">
    <property type="entry name" value="Glycosyl_Hydrolase_31"/>
</dbReference>
<dbReference type="GO" id="GO:0005975">
    <property type="term" value="P:carbohydrate metabolic process"/>
    <property type="evidence" value="ECO:0007669"/>
    <property type="project" value="InterPro"/>
</dbReference>
<evidence type="ECO:0000259" key="6">
    <source>
        <dbReference type="PROSITE" id="PS51175"/>
    </source>
</evidence>
<organism evidence="7 8">
    <name type="scientific">Thomasclavelia spiroformis</name>
    <dbReference type="NCBI Taxonomy" id="29348"/>
    <lineage>
        <taxon>Bacteria</taxon>
        <taxon>Bacillati</taxon>
        <taxon>Bacillota</taxon>
        <taxon>Erysipelotrichia</taxon>
        <taxon>Erysipelotrichales</taxon>
        <taxon>Coprobacillaceae</taxon>
        <taxon>Thomasclavelia</taxon>
    </lineage>
</organism>
<dbReference type="CDD" id="cd14752">
    <property type="entry name" value="GH31_N"/>
    <property type="match status" value="1"/>
</dbReference>